<sequence length="365" mass="42144">MTPLERYQHDLLRDDFLPDAAQETAVRHLQTLHDALLAAETAERSWSARLRRRFSRGPTEPVRGLYFWGGVGRGKTYLVDTFYECLPFEQKMRMHFHRFMQWVHHELDHLKGRPDPLLSVGERLAAQARVLCFDEFHVADIADAMVLGGLMQALFANGVTLVATSNIIPDELYRNGLQRQRFLPAIELIKRHTRVINVDGGVDYRLRTLEKAEIYHWPLDAAAESSLRESFLKLAPEPGMEGEILEIEGRTLSTRSCADDVAWFDFTTLCDGPRSQNDYIELARQFHAVLVSGVPMMDDEQADQARRFISLVDEFYDRNVKLILSAAAPVETLYRGERLRFEFERTRSRLLEMQSHDYLARPHRA</sequence>
<comment type="function">
    <text evidence="3">Reduces the stability of FtsZ polymers in the presence of ATP.</text>
</comment>
<keyword evidence="5" id="KW-1185">Reference proteome</keyword>
<dbReference type="GO" id="GO:0032153">
    <property type="term" value="C:cell division site"/>
    <property type="evidence" value="ECO:0007669"/>
    <property type="project" value="TreeGrafter"/>
</dbReference>
<keyword evidence="3" id="KW-0131">Cell cycle</keyword>
<comment type="caution">
    <text evidence="4">The sequence shown here is derived from an EMBL/GenBank/DDBJ whole genome shotgun (WGS) entry which is preliminary data.</text>
</comment>
<dbReference type="SUPFAM" id="SSF52540">
    <property type="entry name" value="P-loop containing nucleoside triphosphate hydrolases"/>
    <property type="match status" value="1"/>
</dbReference>
<name>A0A369CGT6_9GAMM</name>
<dbReference type="PANTHER" id="PTHR12169">
    <property type="entry name" value="ATPASE N2B"/>
    <property type="match status" value="1"/>
</dbReference>
<comment type="subunit">
    <text evidence="3">Interacts with FtsZ.</text>
</comment>
<organism evidence="4 5">
    <name type="scientific">Thioalbus denitrificans</name>
    <dbReference type="NCBI Taxonomy" id="547122"/>
    <lineage>
        <taxon>Bacteria</taxon>
        <taxon>Pseudomonadati</taxon>
        <taxon>Pseudomonadota</taxon>
        <taxon>Gammaproteobacteria</taxon>
        <taxon>Chromatiales</taxon>
        <taxon>Ectothiorhodospiraceae</taxon>
        <taxon>Thioalbus</taxon>
    </lineage>
</organism>
<accession>A0A369CGT6</accession>
<evidence type="ECO:0000313" key="4">
    <source>
        <dbReference type="EMBL" id="RCX31896.1"/>
    </source>
</evidence>
<dbReference type="InterPro" id="IPR030870">
    <property type="entry name" value="ZapE"/>
</dbReference>
<dbReference type="PANTHER" id="PTHR12169:SF6">
    <property type="entry name" value="AFG1-LIKE ATPASE"/>
    <property type="match status" value="1"/>
</dbReference>
<dbReference type="Pfam" id="PF03969">
    <property type="entry name" value="AFG1_ATPase"/>
    <property type="match status" value="1"/>
</dbReference>
<keyword evidence="2 3" id="KW-0067">ATP-binding</keyword>
<dbReference type="OrthoDB" id="9774491at2"/>
<gene>
    <name evidence="3" type="primary">zapE</name>
    <name evidence="4" type="ORF">DFQ59_102243</name>
</gene>
<keyword evidence="3" id="KW-0378">Hydrolase</keyword>
<dbReference type="HAMAP" id="MF_01919">
    <property type="entry name" value="ZapE"/>
    <property type="match status" value="1"/>
</dbReference>
<evidence type="ECO:0000313" key="5">
    <source>
        <dbReference type="Proteomes" id="UP000252707"/>
    </source>
</evidence>
<dbReference type="GO" id="GO:0051301">
    <property type="term" value="P:cell division"/>
    <property type="evidence" value="ECO:0007669"/>
    <property type="project" value="UniProtKB-UniRule"/>
</dbReference>
<dbReference type="GO" id="GO:0005737">
    <property type="term" value="C:cytoplasm"/>
    <property type="evidence" value="ECO:0007669"/>
    <property type="project" value="UniProtKB-SubCell"/>
</dbReference>
<reference evidence="4 5" key="1">
    <citation type="submission" date="2018-07" db="EMBL/GenBank/DDBJ databases">
        <title>Genomic Encyclopedia of Type Strains, Phase IV (KMG-IV): sequencing the most valuable type-strain genomes for metagenomic binning, comparative biology and taxonomic classification.</title>
        <authorList>
            <person name="Goeker M."/>
        </authorList>
    </citation>
    <scope>NUCLEOTIDE SEQUENCE [LARGE SCALE GENOMIC DNA]</scope>
    <source>
        <strain evidence="4 5">DSM 26407</strain>
    </source>
</reference>
<evidence type="ECO:0000256" key="3">
    <source>
        <dbReference type="HAMAP-Rule" id="MF_01919"/>
    </source>
</evidence>
<keyword evidence="3 4" id="KW-0132">Cell division</keyword>
<comment type="subcellular location">
    <subcellularLocation>
        <location evidence="3">Cytoplasm</location>
    </subcellularLocation>
</comment>
<proteinExistence type="inferred from homology"/>
<evidence type="ECO:0000256" key="1">
    <source>
        <dbReference type="ARBA" id="ARBA00022741"/>
    </source>
</evidence>
<protein>
    <recommendedName>
        <fullName evidence="3">Cell division protein ZapE</fullName>
    </recommendedName>
    <alternativeName>
        <fullName evidence="3">Z ring-associated protein ZapE</fullName>
    </alternativeName>
</protein>
<dbReference type="InterPro" id="IPR027417">
    <property type="entry name" value="P-loop_NTPase"/>
</dbReference>
<evidence type="ECO:0000256" key="2">
    <source>
        <dbReference type="ARBA" id="ARBA00022840"/>
    </source>
</evidence>
<keyword evidence="3" id="KW-0963">Cytoplasm</keyword>
<dbReference type="NCBIfam" id="NF040713">
    <property type="entry name" value="ZapE"/>
    <property type="match status" value="1"/>
</dbReference>
<dbReference type="GO" id="GO:0005524">
    <property type="term" value="F:ATP binding"/>
    <property type="evidence" value="ECO:0007669"/>
    <property type="project" value="UniProtKB-UniRule"/>
</dbReference>
<dbReference type="EMBL" id="QPJY01000002">
    <property type="protein sequence ID" value="RCX31896.1"/>
    <property type="molecule type" value="Genomic_DNA"/>
</dbReference>
<keyword evidence="1 3" id="KW-0547">Nucleotide-binding</keyword>
<feature type="binding site" evidence="3">
    <location>
        <begin position="69"/>
        <end position="76"/>
    </location>
    <ligand>
        <name>ATP</name>
        <dbReference type="ChEBI" id="CHEBI:30616"/>
    </ligand>
</feature>
<dbReference type="AlphaFoldDB" id="A0A369CGT6"/>
<dbReference type="Proteomes" id="UP000252707">
    <property type="component" value="Unassembled WGS sequence"/>
</dbReference>
<dbReference type="RefSeq" id="WP_114278730.1">
    <property type="nucleotide sequence ID" value="NZ_QPJY01000002.1"/>
</dbReference>
<dbReference type="GO" id="GO:0016887">
    <property type="term" value="F:ATP hydrolysis activity"/>
    <property type="evidence" value="ECO:0007669"/>
    <property type="project" value="UniProtKB-UniRule"/>
</dbReference>
<comment type="similarity">
    <text evidence="3">Belongs to the AFG1 ATPase family. ZapE subfamily.</text>
</comment>
<dbReference type="InterPro" id="IPR005654">
    <property type="entry name" value="ATPase_AFG1-like"/>
</dbReference>
<dbReference type="Gene3D" id="3.40.50.300">
    <property type="entry name" value="P-loop containing nucleotide triphosphate hydrolases"/>
    <property type="match status" value="1"/>
</dbReference>